<accession>A0A7D5M978</accession>
<protein>
    <submittedName>
        <fullName evidence="2">Uncharacterized protein</fullName>
    </submittedName>
</protein>
<keyword evidence="1" id="KW-0472">Membrane</keyword>
<keyword evidence="1" id="KW-1133">Transmembrane helix</keyword>
<keyword evidence="3" id="KW-1185">Reference proteome</keyword>
<dbReference type="AlphaFoldDB" id="A0A7D5M978"/>
<reference evidence="2 3" key="1">
    <citation type="submission" date="2018-02" db="EMBL/GenBank/DDBJ databases">
        <title>Complete genome of Nitrosopumilus ureaphilus PS0.</title>
        <authorList>
            <person name="Qin W."/>
            <person name="Zheng Y."/>
            <person name="Stahl D.A."/>
        </authorList>
    </citation>
    <scope>NUCLEOTIDE SEQUENCE [LARGE SCALE GENOMIC DNA]</scope>
    <source>
        <strain evidence="2 3">PS0</strain>
    </source>
</reference>
<feature type="transmembrane region" description="Helical" evidence="1">
    <location>
        <begin position="6"/>
        <end position="26"/>
    </location>
</feature>
<dbReference type="Proteomes" id="UP000509478">
    <property type="component" value="Chromosome"/>
</dbReference>
<dbReference type="EMBL" id="CP026995">
    <property type="protein sequence ID" value="QLH06349.1"/>
    <property type="molecule type" value="Genomic_DNA"/>
</dbReference>
<sequence>MSILHVWIGFSLGILFAGFLAGYVYSEQINSPGNLMAKDPDTTERWREIMLGTMMNDPELHDEIIEDITKHPQMMNSLRENQEFLNQLNNP</sequence>
<dbReference type="KEGG" id="nue:C5F50_04105"/>
<evidence type="ECO:0000313" key="2">
    <source>
        <dbReference type="EMBL" id="QLH06349.1"/>
    </source>
</evidence>
<evidence type="ECO:0000256" key="1">
    <source>
        <dbReference type="SAM" id="Phobius"/>
    </source>
</evidence>
<name>A0A7D5M978_9ARCH</name>
<dbReference type="RefSeq" id="WP_179372423.1">
    <property type="nucleotide sequence ID" value="NZ_CP026995.1"/>
</dbReference>
<proteinExistence type="predicted"/>
<dbReference type="GeneID" id="56067225"/>
<keyword evidence="1" id="KW-0812">Transmembrane</keyword>
<gene>
    <name evidence="2" type="ORF">C5F50_04105</name>
</gene>
<organism evidence="2 3">
    <name type="scientific">Nitrosopumilus ureiphilus</name>
    <dbReference type="NCBI Taxonomy" id="1470067"/>
    <lineage>
        <taxon>Archaea</taxon>
        <taxon>Nitrososphaerota</taxon>
        <taxon>Nitrososphaeria</taxon>
        <taxon>Nitrosopumilales</taxon>
        <taxon>Nitrosopumilaceae</taxon>
        <taxon>Nitrosopumilus</taxon>
    </lineage>
</organism>
<evidence type="ECO:0000313" key="3">
    <source>
        <dbReference type="Proteomes" id="UP000509478"/>
    </source>
</evidence>